<dbReference type="Pfam" id="PF10988">
    <property type="entry name" value="DUF2807"/>
    <property type="match status" value="1"/>
</dbReference>
<evidence type="ECO:0000313" key="3">
    <source>
        <dbReference type="EMBL" id="CDZ75996.1"/>
    </source>
</evidence>
<dbReference type="RefSeq" id="WP_043872616.1">
    <property type="nucleotide sequence ID" value="NZ_CCVW01000001.1"/>
</dbReference>
<name>A0A078KSF8_9GAMM</name>
<feature type="chain" id="PRO_5009743977" description="Putative auto-transporter adhesin head GIN domain-containing protein" evidence="1">
    <location>
        <begin position="24"/>
        <end position="315"/>
    </location>
</feature>
<dbReference type="PROSITE" id="PS51257">
    <property type="entry name" value="PROKAR_LIPOPROTEIN"/>
    <property type="match status" value="1"/>
</dbReference>
<dbReference type="Proteomes" id="UP000044071">
    <property type="component" value="Unassembled WGS sequence"/>
</dbReference>
<organism evidence="3 4">
    <name type="scientific">Legionella massiliensis</name>
    <dbReference type="NCBI Taxonomy" id="1034943"/>
    <lineage>
        <taxon>Bacteria</taxon>
        <taxon>Pseudomonadati</taxon>
        <taxon>Pseudomonadota</taxon>
        <taxon>Gammaproteobacteria</taxon>
        <taxon>Legionellales</taxon>
        <taxon>Legionellaceae</taxon>
        <taxon>Legionella</taxon>
    </lineage>
</organism>
<evidence type="ECO:0000259" key="2">
    <source>
        <dbReference type="Pfam" id="PF10988"/>
    </source>
</evidence>
<feature type="signal peptide" evidence="1">
    <location>
        <begin position="1"/>
        <end position="23"/>
    </location>
</feature>
<dbReference type="eggNOG" id="ENOG502ZUM7">
    <property type="taxonomic scope" value="Bacteria"/>
</dbReference>
<sequence>MLTRYFSLIFVVLLLIGCSSYHAKPLPPGQQSNVQSRPMPEFNKVAVRGTVNVSLHTGYRHPSVILHGDPRDLILITTAVNKDTLTVSASKGAPHYGAVTVEIRGHYLNAFSYDGTGTIRGPNIHSGLLDLDIDNSGETTLGGSIVLRKLKASGGGNVQVSGVKSQYLQLDISGKTKVLLAGVINISKLDLKGEGMLSMYWINSPQLTFCGKGKVNVQLAGVVDKLDVELWGNSRFNGRYLRAKNAFVKTHDKAVAELTAIKHQHTLATDASDIYYYKIPNTKADFMAYQGAVLDMRDWNRDDLRDYDRYNKEPH</sequence>
<evidence type="ECO:0000256" key="1">
    <source>
        <dbReference type="SAM" id="SignalP"/>
    </source>
</evidence>
<dbReference type="InterPro" id="IPR021255">
    <property type="entry name" value="DUF2807"/>
</dbReference>
<protein>
    <recommendedName>
        <fullName evidence="2">Putative auto-transporter adhesin head GIN domain-containing protein</fullName>
    </recommendedName>
</protein>
<evidence type="ECO:0000313" key="4">
    <source>
        <dbReference type="Proteomes" id="UP000044071"/>
    </source>
</evidence>
<dbReference type="EMBL" id="CCSB01000001">
    <property type="protein sequence ID" value="CDZ75996.1"/>
    <property type="molecule type" value="Genomic_DNA"/>
</dbReference>
<gene>
    <name evidence="3" type="ORF">BN59_00260</name>
</gene>
<proteinExistence type="predicted"/>
<dbReference type="OrthoDB" id="5641583at2"/>
<dbReference type="AlphaFoldDB" id="A0A078KSF8"/>
<keyword evidence="4" id="KW-1185">Reference proteome</keyword>
<feature type="domain" description="Putative auto-transporter adhesin head GIN" evidence="2">
    <location>
        <begin position="41"/>
        <end position="204"/>
    </location>
</feature>
<accession>A0A078KSF8</accession>
<dbReference type="STRING" id="1034943.BN59_00260"/>
<dbReference type="Gene3D" id="2.160.20.120">
    <property type="match status" value="1"/>
</dbReference>
<keyword evidence="1" id="KW-0732">Signal</keyword>
<reference evidence="3 4" key="1">
    <citation type="submission" date="2014-06" db="EMBL/GenBank/DDBJ databases">
        <authorList>
            <person name="Urmite Genomes Urmite Genomes"/>
        </authorList>
    </citation>
    <scope>NUCLEOTIDE SEQUENCE [LARGE SCALE GENOMIC DNA]</scope>
</reference>